<organism evidence="3 4">
    <name type="scientific">Streptomonospora salina</name>
    <dbReference type="NCBI Taxonomy" id="104205"/>
    <lineage>
        <taxon>Bacteria</taxon>
        <taxon>Bacillati</taxon>
        <taxon>Actinomycetota</taxon>
        <taxon>Actinomycetes</taxon>
        <taxon>Streptosporangiales</taxon>
        <taxon>Nocardiopsidaceae</taxon>
        <taxon>Streptomonospora</taxon>
    </lineage>
</organism>
<keyword evidence="4" id="KW-1185">Reference proteome</keyword>
<evidence type="ECO:0000313" key="4">
    <source>
        <dbReference type="Proteomes" id="UP000578077"/>
    </source>
</evidence>
<comment type="caution">
    <text evidence="3">The sequence shown here is derived from an EMBL/GenBank/DDBJ whole genome shotgun (WGS) entry which is preliminary data.</text>
</comment>
<dbReference type="AlphaFoldDB" id="A0A841EKM9"/>
<accession>A0A841EKM9</accession>
<feature type="domain" description="Tn3 transposase DDE" evidence="2">
    <location>
        <begin position="27"/>
        <end position="121"/>
    </location>
</feature>
<protein>
    <submittedName>
        <fullName evidence="3">TnpA family transposase</fullName>
    </submittedName>
</protein>
<proteinExistence type="predicted"/>
<dbReference type="GO" id="GO:0004803">
    <property type="term" value="F:transposase activity"/>
    <property type="evidence" value="ECO:0007669"/>
    <property type="project" value="InterPro"/>
</dbReference>
<reference evidence="3 4" key="1">
    <citation type="submission" date="2020-08" db="EMBL/GenBank/DDBJ databases">
        <title>Sequencing the genomes of 1000 actinobacteria strains.</title>
        <authorList>
            <person name="Klenk H.-P."/>
        </authorList>
    </citation>
    <scope>NUCLEOTIDE SEQUENCE [LARGE SCALE GENOMIC DNA]</scope>
    <source>
        <strain evidence="3 4">DSM 44593</strain>
    </source>
</reference>
<dbReference type="InterPro" id="IPR002513">
    <property type="entry name" value="Tn3_Tnp_DDE_dom"/>
</dbReference>
<evidence type="ECO:0000256" key="1">
    <source>
        <dbReference type="SAM" id="MobiDB-lite"/>
    </source>
</evidence>
<evidence type="ECO:0000313" key="3">
    <source>
        <dbReference type="EMBL" id="MBB6000890.1"/>
    </source>
</evidence>
<gene>
    <name evidence="3" type="ORF">HNR25_004719</name>
</gene>
<dbReference type="Pfam" id="PF01526">
    <property type="entry name" value="DDE_Tnp_Tn3"/>
    <property type="match status" value="1"/>
</dbReference>
<feature type="region of interest" description="Disordered" evidence="1">
    <location>
        <begin position="115"/>
        <end position="134"/>
    </location>
</feature>
<dbReference type="Proteomes" id="UP000578077">
    <property type="component" value="Unassembled WGS sequence"/>
</dbReference>
<name>A0A841EKM9_9ACTN</name>
<sequence length="134" mass="14902">MIEHLHRALKRRDVFARSGDRWGDPRARLLQTQPEIGITAAWGGGLIASAHGMRFVVPSQNLHTRANPTYFGLRKRGATWLNVINDQVMGLGGLVVPGTMRDSLYILDAIHARDGGQRPETEGLRPLREPDQSD</sequence>
<dbReference type="EMBL" id="JACHLY010000002">
    <property type="protein sequence ID" value="MBB6000890.1"/>
    <property type="molecule type" value="Genomic_DNA"/>
</dbReference>
<evidence type="ECO:0000259" key="2">
    <source>
        <dbReference type="Pfam" id="PF01526"/>
    </source>
</evidence>
<dbReference type="GO" id="GO:0006313">
    <property type="term" value="P:DNA transposition"/>
    <property type="evidence" value="ECO:0007669"/>
    <property type="project" value="InterPro"/>
</dbReference>
<dbReference type="RefSeq" id="WP_184639792.1">
    <property type="nucleotide sequence ID" value="NZ_BAABKT010000017.1"/>
</dbReference>